<dbReference type="Proteomes" id="UP000490800">
    <property type="component" value="Unassembled WGS sequence"/>
</dbReference>
<comment type="caution">
    <text evidence="3">The sequence shown here is derived from an EMBL/GenBank/DDBJ whole genome shotgun (WGS) entry which is preliminary data.</text>
</comment>
<accession>A0A7X3FHH6</accession>
<organism evidence="3 4">
    <name type="scientific">Paenibacillus lutrae</name>
    <dbReference type="NCBI Taxonomy" id="2078573"/>
    <lineage>
        <taxon>Bacteria</taxon>
        <taxon>Bacillati</taxon>
        <taxon>Bacillota</taxon>
        <taxon>Bacilli</taxon>
        <taxon>Bacillales</taxon>
        <taxon>Paenibacillaceae</taxon>
        <taxon>Paenibacillus</taxon>
    </lineage>
</organism>
<dbReference type="AlphaFoldDB" id="A0A7X3FHH6"/>
<dbReference type="OrthoDB" id="2080113at2"/>
<feature type="compositionally biased region" description="Basic and acidic residues" evidence="1">
    <location>
        <begin position="224"/>
        <end position="235"/>
    </location>
</feature>
<feature type="region of interest" description="Disordered" evidence="1">
    <location>
        <begin position="36"/>
        <end position="57"/>
    </location>
</feature>
<evidence type="ECO:0000256" key="2">
    <source>
        <dbReference type="SAM" id="SignalP"/>
    </source>
</evidence>
<keyword evidence="2" id="KW-0732">Signal</keyword>
<evidence type="ECO:0000313" key="4">
    <source>
        <dbReference type="Proteomes" id="UP000490800"/>
    </source>
</evidence>
<feature type="compositionally biased region" description="Basic and acidic residues" evidence="1">
    <location>
        <begin position="37"/>
        <end position="57"/>
    </location>
</feature>
<feature type="region of interest" description="Disordered" evidence="1">
    <location>
        <begin position="224"/>
        <end position="248"/>
    </location>
</feature>
<feature type="signal peptide" evidence="2">
    <location>
        <begin position="1"/>
        <end position="32"/>
    </location>
</feature>
<name>A0A7X3FHH6_9BACL</name>
<keyword evidence="4" id="KW-1185">Reference proteome</keyword>
<feature type="chain" id="PRO_5031290455" description="LysM domain-containing protein" evidence="2">
    <location>
        <begin position="33"/>
        <end position="248"/>
    </location>
</feature>
<evidence type="ECO:0000256" key="1">
    <source>
        <dbReference type="SAM" id="MobiDB-lite"/>
    </source>
</evidence>
<sequence length="248" mass="25487">MNGTTRNRLLVSTLTAALLLGGGAALSGNVFAADSADTDKTTTTDSTHSKRGDKGDRGGKFGFGGGFVFKNAAEVLGVEEKALMTELRSGKTLVEIAQGKGISQADLISKLTASASAGIDAQVTAGKLDSAKAAELKADLGKRIEKAVTSKNDFGKGGKHGGGHKGGFVNKEQLAGLLGLTADEIKAQQEAGKTLAEIATSKGISREQLLEKLKAAMTPSLEKFIDAKKGDKPEGRQGTGQAKSQQAE</sequence>
<dbReference type="RefSeq" id="WP_157334991.1">
    <property type="nucleotide sequence ID" value="NZ_RHLK01000004.1"/>
</dbReference>
<reference evidence="3 4" key="1">
    <citation type="journal article" date="2019" name="Microorganisms">
        <title>Paenibacillus lutrae sp. nov., A Chitinolytic Species Isolated from A River Otter in Castril Natural Park, Granada, Spain.</title>
        <authorList>
            <person name="Rodriguez M."/>
            <person name="Reina J.C."/>
            <person name="Bejar V."/>
            <person name="Llamas I."/>
        </authorList>
    </citation>
    <scope>NUCLEOTIDE SEQUENCE [LARGE SCALE GENOMIC DNA]</scope>
    <source>
        <strain evidence="3 4">N10</strain>
    </source>
</reference>
<evidence type="ECO:0008006" key="5">
    <source>
        <dbReference type="Google" id="ProtNLM"/>
    </source>
</evidence>
<feature type="compositionally biased region" description="Polar residues" evidence="1">
    <location>
        <begin position="239"/>
        <end position="248"/>
    </location>
</feature>
<protein>
    <recommendedName>
        <fullName evidence="5">LysM domain-containing protein</fullName>
    </recommendedName>
</protein>
<gene>
    <name evidence="3" type="ORF">EDM21_09405</name>
</gene>
<proteinExistence type="predicted"/>
<dbReference type="EMBL" id="RHLK01000004">
    <property type="protein sequence ID" value="MVO99744.1"/>
    <property type="molecule type" value="Genomic_DNA"/>
</dbReference>
<evidence type="ECO:0000313" key="3">
    <source>
        <dbReference type="EMBL" id="MVO99744.1"/>
    </source>
</evidence>